<keyword evidence="2" id="KW-0812">Transmembrane</keyword>
<feature type="compositionally biased region" description="Basic and acidic residues" evidence="1">
    <location>
        <begin position="120"/>
        <end position="155"/>
    </location>
</feature>
<name>A0AA38R0Y2_9PEZI</name>
<dbReference type="Proteomes" id="UP001174694">
    <property type="component" value="Unassembled WGS sequence"/>
</dbReference>
<evidence type="ECO:0000256" key="2">
    <source>
        <dbReference type="SAM" id="Phobius"/>
    </source>
</evidence>
<feature type="compositionally biased region" description="Acidic residues" evidence="1">
    <location>
        <begin position="105"/>
        <end position="114"/>
    </location>
</feature>
<sequence>MGSTLSVIKTLIVPAIIALLAFLLVSYVLVPLWQRYRARYSHYLPLDTISTSTTSLRYRVQSGVAGLFSPSRWRRWQLRGRGQDSLVAVAASDSASDDGRFGLGGDDDEEEGEELGSLGADRRAQLEREQARRGMEDPADVERRLSRDLEEGFRDDSEEEQELEPVRRAR</sequence>
<comment type="caution">
    <text evidence="3">The sequence shown here is derived from an EMBL/GenBank/DDBJ whole genome shotgun (WGS) entry which is preliminary data.</text>
</comment>
<proteinExistence type="predicted"/>
<evidence type="ECO:0000313" key="3">
    <source>
        <dbReference type="EMBL" id="KAJ9131082.1"/>
    </source>
</evidence>
<accession>A0AA38R0Y2</accession>
<feature type="region of interest" description="Disordered" evidence="1">
    <location>
        <begin position="89"/>
        <end position="170"/>
    </location>
</feature>
<keyword evidence="2" id="KW-1133">Transmembrane helix</keyword>
<reference evidence="3" key="1">
    <citation type="submission" date="2022-07" db="EMBL/GenBank/DDBJ databases">
        <title>Fungi with potential for degradation of polypropylene.</title>
        <authorList>
            <person name="Gostincar C."/>
        </authorList>
    </citation>
    <scope>NUCLEOTIDE SEQUENCE</scope>
    <source>
        <strain evidence="3">EXF-13308</strain>
    </source>
</reference>
<protein>
    <submittedName>
        <fullName evidence="3">Uncharacterized protein</fullName>
    </submittedName>
</protein>
<dbReference type="AlphaFoldDB" id="A0AA38R0Y2"/>
<gene>
    <name evidence="3" type="ORF">NKR23_g11862</name>
</gene>
<evidence type="ECO:0000313" key="4">
    <source>
        <dbReference type="Proteomes" id="UP001174694"/>
    </source>
</evidence>
<keyword evidence="2" id="KW-0472">Membrane</keyword>
<evidence type="ECO:0000256" key="1">
    <source>
        <dbReference type="SAM" id="MobiDB-lite"/>
    </source>
</evidence>
<feature type="transmembrane region" description="Helical" evidence="2">
    <location>
        <begin position="12"/>
        <end position="33"/>
    </location>
</feature>
<keyword evidence="4" id="KW-1185">Reference proteome</keyword>
<organism evidence="3 4">
    <name type="scientific">Pleurostoma richardsiae</name>
    <dbReference type="NCBI Taxonomy" id="41990"/>
    <lineage>
        <taxon>Eukaryota</taxon>
        <taxon>Fungi</taxon>
        <taxon>Dikarya</taxon>
        <taxon>Ascomycota</taxon>
        <taxon>Pezizomycotina</taxon>
        <taxon>Sordariomycetes</taxon>
        <taxon>Sordariomycetidae</taxon>
        <taxon>Calosphaeriales</taxon>
        <taxon>Pleurostomataceae</taxon>
        <taxon>Pleurostoma</taxon>
    </lineage>
</organism>
<dbReference type="EMBL" id="JANBVO010000072">
    <property type="protein sequence ID" value="KAJ9131082.1"/>
    <property type="molecule type" value="Genomic_DNA"/>
</dbReference>